<dbReference type="EMBL" id="JAAHBV010000413">
    <property type="protein sequence ID" value="NER61353.1"/>
    <property type="molecule type" value="Genomic_DNA"/>
</dbReference>
<keyword evidence="1" id="KW-0472">Membrane</keyword>
<feature type="transmembrane region" description="Helical" evidence="1">
    <location>
        <begin position="141"/>
        <end position="166"/>
    </location>
</feature>
<evidence type="ECO:0000256" key="1">
    <source>
        <dbReference type="SAM" id="Phobius"/>
    </source>
</evidence>
<sequence length="200" mass="22337">MSGVAQLGCLREELRLHAGPPHNDGAPSWTLEDTARGQFFRLGWAELEMLGCWGLGKPEAVAAHIAQRTTLELEGSDVERFHGFLQHNQLLQGGGAEDNARLLKVLEGQKIGWARWLLKNYLFVRIPLLRPDRFLQRSLPWVAPFFSLTFLYLTVAAGVLGLALVLRQWDTFTHTFLHFFTLQGAHGRPDADAGQGAARL</sequence>
<organism evidence="2 3">
    <name type="scientific">Pseudomonas brassicae</name>
    <dbReference type="NCBI Taxonomy" id="2708063"/>
    <lineage>
        <taxon>Bacteria</taxon>
        <taxon>Pseudomonadati</taxon>
        <taxon>Pseudomonadota</taxon>
        <taxon>Gammaproteobacteria</taxon>
        <taxon>Pseudomonadales</taxon>
        <taxon>Pseudomonadaceae</taxon>
        <taxon>Pseudomonas</taxon>
    </lineage>
</organism>
<evidence type="ECO:0000313" key="2">
    <source>
        <dbReference type="EMBL" id="NER61353.1"/>
    </source>
</evidence>
<feature type="non-terminal residue" evidence="2">
    <location>
        <position position="200"/>
    </location>
</feature>
<accession>A0A6M0CYA2</accession>
<name>A0A6M0CYA2_9PSED</name>
<reference evidence="2 3" key="1">
    <citation type="submission" date="2020-02" db="EMBL/GenBank/DDBJ databases">
        <title>Broccoli isolated Pseudomonas sp.</title>
        <authorList>
            <person name="Fujikawa T."/>
            <person name="Sawada H."/>
        </authorList>
    </citation>
    <scope>NUCLEOTIDE SEQUENCE [LARGE SCALE GENOMIC DNA]</scope>
    <source>
        <strain evidence="2 3">MAFF212428</strain>
    </source>
</reference>
<keyword evidence="1" id="KW-1133">Transmembrane helix</keyword>
<comment type="caution">
    <text evidence="2">The sequence shown here is derived from an EMBL/GenBank/DDBJ whole genome shotgun (WGS) entry which is preliminary data.</text>
</comment>
<gene>
    <name evidence="2" type="ORF">G3435_18085</name>
</gene>
<protein>
    <submittedName>
        <fullName evidence="2">Hemolysin D</fullName>
    </submittedName>
</protein>
<evidence type="ECO:0000313" key="3">
    <source>
        <dbReference type="Proteomes" id="UP000480410"/>
    </source>
</evidence>
<dbReference type="Proteomes" id="UP000480410">
    <property type="component" value="Unassembled WGS sequence"/>
</dbReference>
<dbReference type="AlphaFoldDB" id="A0A6M0CYA2"/>
<keyword evidence="1" id="KW-0812">Transmembrane</keyword>
<proteinExistence type="predicted"/>